<organism evidence="13 15">
    <name type="scientific">Yarrowia lipolytica</name>
    <name type="common">Candida lipolytica</name>
    <dbReference type="NCBI Taxonomy" id="4952"/>
    <lineage>
        <taxon>Eukaryota</taxon>
        <taxon>Fungi</taxon>
        <taxon>Dikarya</taxon>
        <taxon>Ascomycota</taxon>
        <taxon>Saccharomycotina</taxon>
        <taxon>Dipodascomycetes</taxon>
        <taxon>Dipodascales</taxon>
        <taxon>Dipodascales incertae sedis</taxon>
        <taxon>Yarrowia</taxon>
    </lineage>
</organism>
<dbReference type="eggNOG" id="KOG1321">
    <property type="taxonomic scope" value="Eukaryota"/>
</dbReference>
<evidence type="ECO:0000256" key="12">
    <source>
        <dbReference type="RuleBase" id="RU000607"/>
    </source>
</evidence>
<gene>
    <name evidence="14" type="ORF">B0I71DRAFT_133449</name>
    <name evidence="13" type="ORF">YALI1_F25924g</name>
</gene>
<evidence type="ECO:0000313" key="15">
    <source>
        <dbReference type="Proteomes" id="UP000182444"/>
    </source>
</evidence>
<evidence type="ECO:0000256" key="6">
    <source>
        <dbReference type="ARBA" id="ARBA00023004"/>
    </source>
</evidence>
<dbReference type="Proteomes" id="UP000182444">
    <property type="component" value="Chromosome 1F"/>
</dbReference>
<evidence type="ECO:0000313" key="16">
    <source>
        <dbReference type="Proteomes" id="UP000256601"/>
    </source>
</evidence>
<name>A0A1D8NP65_YARLL</name>
<evidence type="ECO:0000256" key="4">
    <source>
        <dbReference type="ARBA" id="ARBA00022792"/>
    </source>
</evidence>
<evidence type="ECO:0000256" key="10">
    <source>
        <dbReference type="ARBA" id="ARBA00023239"/>
    </source>
</evidence>
<evidence type="ECO:0000256" key="2">
    <source>
        <dbReference type="ARBA" id="ARBA00004943"/>
    </source>
</evidence>
<keyword evidence="4 12" id="KW-0999">Mitochondrion inner membrane</keyword>
<keyword evidence="5" id="KW-0809">Transit peptide</keyword>
<reference evidence="13 15" key="1">
    <citation type="journal article" date="2016" name="PLoS ONE">
        <title>Sequence Assembly of Yarrowia lipolytica Strain W29/CLIB89 Shows Transposable Element Diversity.</title>
        <authorList>
            <person name="Magnan C."/>
            <person name="Yu J."/>
            <person name="Chang I."/>
            <person name="Jahn E."/>
            <person name="Kanomata Y."/>
            <person name="Wu J."/>
            <person name="Zeller M."/>
            <person name="Oakes M."/>
            <person name="Baldi P."/>
            <person name="Sandmeyer S."/>
        </authorList>
    </citation>
    <scope>NUCLEOTIDE SEQUENCE [LARGE SCALE GENOMIC DNA]</scope>
    <source>
        <strain evidence="13">CLIB89</strain>
        <strain evidence="15">CLIB89(W29)</strain>
    </source>
</reference>
<evidence type="ECO:0000256" key="7">
    <source>
        <dbReference type="ARBA" id="ARBA00023128"/>
    </source>
</evidence>
<evidence type="ECO:0000256" key="3">
    <source>
        <dbReference type="ARBA" id="ARBA00007718"/>
    </source>
</evidence>
<dbReference type="InterPro" id="IPR001015">
    <property type="entry name" value="Ferrochelatase"/>
</dbReference>
<keyword evidence="10 12" id="KW-0456">Lyase</keyword>
<dbReference type="VEuPathDB" id="FungiDB:YALI1_F25924g"/>
<dbReference type="GO" id="GO:0006783">
    <property type="term" value="P:heme biosynthetic process"/>
    <property type="evidence" value="ECO:0007669"/>
    <property type="project" value="UniProtKB-UniRule"/>
</dbReference>
<dbReference type="Pfam" id="PF00762">
    <property type="entry name" value="Ferrochelatase"/>
    <property type="match status" value="1"/>
</dbReference>
<dbReference type="PANTHER" id="PTHR11108">
    <property type="entry name" value="FERROCHELATASE"/>
    <property type="match status" value="1"/>
</dbReference>
<comment type="pathway">
    <text evidence="2 12">Porphyrin-containing compound metabolism; protoheme biosynthesis; protoheme from protoporphyrin-IX: step 1/1.</text>
</comment>
<dbReference type="OrthoDB" id="1323at2759"/>
<keyword evidence="7" id="KW-0496">Mitochondrion</keyword>
<dbReference type="KEGG" id="yli:2907673"/>
<dbReference type="CDD" id="cd03411">
    <property type="entry name" value="Ferrochelatase_N"/>
    <property type="match status" value="1"/>
</dbReference>
<dbReference type="HAMAP" id="MF_00323">
    <property type="entry name" value="Ferrochelatase"/>
    <property type="match status" value="1"/>
</dbReference>
<dbReference type="SUPFAM" id="SSF53800">
    <property type="entry name" value="Chelatase"/>
    <property type="match status" value="1"/>
</dbReference>
<comment type="function">
    <text evidence="12">Catalyzes the ferrous insertion into protoporphyrin IX.</text>
</comment>
<dbReference type="UniPathway" id="UPA00252">
    <property type="reaction ID" value="UER00325"/>
</dbReference>
<evidence type="ECO:0000256" key="9">
    <source>
        <dbReference type="ARBA" id="ARBA00023136"/>
    </source>
</evidence>
<dbReference type="RefSeq" id="XP_505622.1">
    <property type="nucleotide sequence ID" value="XM_505622.1"/>
</dbReference>
<keyword evidence="11 12" id="KW-0627">Porphyrin biosynthesis</keyword>
<accession>A0A1D8NP65</accession>
<evidence type="ECO:0000256" key="8">
    <source>
        <dbReference type="ARBA" id="ARBA00023133"/>
    </source>
</evidence>
<protein>
    <recommendedName>
        <fullName evidence="12">Ferrochelatase</fullName>
        <ecNumber evidence="12">4.98.1.1</ecNumber>
    </recommendedName>
</protein>
<dbReference type="OMA" id="DPYHCEC"/>
<dbReference type="EC" id="4.98.1.1" evidence="12"/>
<dbReference type="Gene3D" id="3.40.50.1400">
    <property type="match status" value="2"/>
</dbReference>
<dbReference type="EMBL" id="CP017558">
    <property type="protein sequence ID" value="AOW07426.1"/>
    <property type="molecule type" value="Genomic_DNA"/>
</dbReference>
<dbReference type="GeneID" id="2907673"/>
<comment type="similarity">
    <text evidence="3 12">Belongs to the ferrochelatase family.</text>
</comment>
<evidence type="ECO:0000256" key="1">
    <source>
        <dbReference type="ARBA" id="ARBA00004443"/>
    </source>
</evidence>
<dbReference type="PROSITE" id="PS00534">
    <property type="entry name" value="FERROCHELATASE"/>
    <property type="match status" value="1"/>
</dbReference>
<dbReference type="GO" id="GO:0051537">
    <property type="term" value="F:2 iron, 2 sulfur cluster binding"/>
    <property type="evidence" value="ECO:0007669"/>
    <property type="project" value="EnsemblFungi"/>
</dbReference>
<comment type="catalytic activity">
    <reaction evidence="12">
        <text>heme b + 2 H(+) = protoporphyrin IX + Fe(2+)</text>
        <dbReference type="Rhea" id="RHEA:22584"/>
        <dbReference type="ChEBI" id="CHEBI:15378"/>
        <dbReference type="ChEBI" id="CHEBI:29033"/>
        <dbReference type="ChEBI" id="CHEBI:57306"/>
        <dbReference type="ChEBI" id="CHEBI:60344"/>
        <dbReference type="EC" id="4.98.1.1"/>
    </reaction>
</comment>
<keyword evidence="6 12" id="KW-0408">Iron</keyword>
<dbReference type="InterPro" id="IPR033644">
    <property type="entry name" value="Ferrochelatase_C"/>
</dbReference>
<keyword evidence="9" id="KW-0472">Membrane</keyword>
<dbReference type="CDD" id="cd00419">
    <property type="entry name" value="Ferrochelatase_C"/>
    <property type="match status" value="1"/>
</dbReference>
<dbReference type="NCBIfam" id="TIGR00109">
    <property type="entry name" value="hemH"/>
    <property type="match status" value="1"/>
</dbReference>
<proteinExistence type="inferred from homology"/>
<dbReference type="FunFam" id="3.40.50.1400:FF:000003">
    <property type="entry name" value="Ferrochelatase"/>
    <property type="match status" value="1"/>
</dbReference>
<dbReference type="AlphaFoldDB" id="A0A1D8NP65"/>
<evidence type="ECO:0000313" key="13">
    <source>
        <dbReference type="EMBL" id="AOW07426.1"/>
    </source>
</evidence>
<sequence length="393" mass="43608">MLRLKTPARHLFAQARRFQSTTASNGNGTAVVLVNMGGPSTVPETYDFLLRLFSDKDLIPLGPFQGPLAKFIAWRRTPVIEKHYGEIGGGSPIRKWSELQAAEACKKLDTLSPETAPHKPYVAFRYANPLTPDTYAQMKKDGIKRAIAFSQYPQYSLSTTGSSLNELYRVRKELDPNEEIEWSVIDRWPTHPGLTKAMADNVKEQLAAYEKEGINPEDVTILFSAHSLPMEVVNKGDPYPAEVAATAYAVMTNLGFSNPYKLVWQSQVGPKPWLGAQTQKMVDEYQKAKKPIILVPVAFTSDHIETLHELDLEVRGEAEHPELIRRAESLNDNPLFLDAMADIVHTHLRILNGDVTAAEVAKEKGLQSKILRIKGPGAQGERGAFHEAINASG</sequence>
<dbReference type="InterPro" id="IPR033659">
    <property type="entry name" value="Ferrochelatase_N"/>
</dbReference>
<dbReference type="GO" id="GO:0005743">
    <property type="term" value="C:mitochondrial inner membrane"/>
    <property type="evidence" value="ECO:0007669"/>
    <property type="project" value="UniProtKB-SubCell"/>
</dbReference>
<evidence type="ECO:0000256" key="5">
    <source>
        <dbReference type="ARBA" id="ARBA00022946"/>
    </source>
</evidence>
<keyword evidence="8 12" id="KW-0350">Heme biosynthesis</keyword>
<dbReference type="GO" id="GO:0004325">
    <property type="term" value="F:ferrochelatase activity"/>
    <property type="evidence" value="ECO:0007669"/>
    <property type="project" value="UniProtKB-UniRule"/>
</dbReference>
<dbReference type="InterPro" id="IPR019772">
    <property type="entry name" value="Ferrochelatase_AS"/>
</dbReference>
<evidence type="ECO:0000256" key="11">
    <source>
        <dbReference type="ARBA" id="ARBA00023244"/>
    </source>
</evidence>
<dbReference type="VEuPathDB" id="FungiDB:YALI0_F19470g"/>
<dbReference type="Proteomes" id="UP000256601">
    <property type="component" value="Unassembled WGS sequence"/>
</dbReference>
<comment type="subcellular location">
    <subcellularLocation>
        <location evidence="1">Mitochondrion inner membrane</location>
        <topology evidence="1">Peripheral membrane protein</topology>
        <orientation evidence="1">Matrix side</orientation>
    </subcellularLocation>
</comment>
<dbReference type="PANTHER" id="PTHR11108:SF1">
    <property type="entry name" value="FERROCHELATASE, MITOCHONDRIAL"/>
    <property type="match status" value="1"/>
</dbReference>
<reference evidence="14 16" key="2">
    <citation type="submission" date="2018-07" db="EMBL/GenBank/DDBJ databases">
        <title>Draft Genome Assemblies for Five Robust Yarrowia lipolytica Strains Exhibiting High Lipid Production and Pentose Sugar Utilization and Sugar Alcohol Secretion from Undetoxified Lignocellulosic Biomass Hydrolysates.</title>
        <authorList>
            <consortium name="DOE Joint Genome Institute"/>
            <person name="Walker C."/>
            <person name="Ryu S."/>
            <person name="Na H."/>
            <person name="Zane M."/>
            <person name="LaButti K."/>
            <person name="Lipzen A."/>
            <person name="Haridas S."/>
            <person name="Barry K."/>
            <person name="Grigoriev I.V."/>
            <person name="Quarterman J."/>
            <person name="Slininger P."/>
            <person name="Dien B."/>
            <person name="Trinh C.T."/>
        </authorList>
    </citation>
    <scope>NUCLEOTIDE SEQUENCE [LARGE SCALE GENOMIC DNA]</scope>
    <source>
        <strain evidence="14 16">YB392</strain>
    </source>
</reference>
<dbReference type="EMBL" id="KZ859015">
    <property type="protein sequence ID" value="RDW24925.1"/>
    <property type="molecule type" value="Genomic_DNA"/>
</dbReference>
<evidence type="ECO:0000313" key="14">
    <source>
        <dbReference type="EMBL" id="RDW24925.1"/>
    </source>
</evidence>